<dbReference type="GeneID" id="63740144"/>
<accession>A0A0B2WU04</accession>
<gene>
    <name evidence="7" type="ORF">MAM_05689</name>
</gene>
<evidence type="ECO:0000256" key="1">
    <source>
        <dbReference type="ARBA" id="ARBA00004141"/>
    </source>
</evidence>
<feature type="transmembrane region" description="Helical" evidence="6">
    <location>
        <begin position="227"/>
        <end position="247"/>
    </location>
</feature>
<feature type="transmembrane region" description="Helical" evidence="6">
    <location>
        <begin position="133"/>
        <end position="150"/>
    </location>
</feature>
<dbReference type="Pfam" id="PF07690">
    <property type="entry name" value="MFS_1"/>
    <property type="match status" value="1"/>
</dbReference>
<feature type="transmembrane region" description="Helical" evidence="6">
    <location>
        <begin position="425"/>
        <end position="449"/>
    </location>
</feature>
<dbReference type="PANTHER" id="PTHR23507">
    <property type="entry name" value="ZGC:174356"/>
    <property type="match status" value="1"/>
</dbReference>
<reference evidence="7 8" key="1">
    <citation type="journal article" date="2014" name="Proc. Natl. Acad. Sci. U.S.A.">
        <title>Trajectory and genomic determinants of fungal-pathogen speciation and host adaptation.</title>
        <authorList>
            <person name="Hu X."/>
            <person name="Xiao G."/>
            <person name="Zheng P."/>
            <person name="Shang Y."/>
            <person name="Su Y."/>
            <person name="Zhang X."/>
            <person name="Liu X."/>
            <person name="Zhan S."/>
            <person name="St Leger R.J."/>
            <person name="Wang C."/>
        </authorList>
    </citation>
    <scope>NUCLEOTIDE SEQUENCE [LARGE SCALE GENOMIC DNA]</scope>
    <source>
        <strain evidence="7 8">ARSEF 1941</strain>
    </source>
</reference>
<comment type="caution">
    <text evidence="7">The sequence shown here is derived from an EMBL/GenBank/DDBJ whole genome shotgun (WGS) entry which is preliminary data.</text>
</comment>
<feature type="region of interest" description="Disordered" evidence="5">
    <location>
        <begin position="1"/>
        <end position="23"/>
    </location>
</feature>
<dbReference type="GO" id="GO:0022857">
    <property type="term" value="F:transmembrane transporter activity"/>
    <property type="evidence" value="ECO:0007669"/>
    <property type="project" value="InterPro"/>
</dbReference>
<dbReference type="OrthoDB" id="194139at2759"/>
<keyword evidence="4 6" id="KW-0472">Membrane</keyword>
<feature type="transmembrane region" description="Helical" evidence="6">
    <location>
        <begin position="31"/>
        <end position="52"/>
    </location>
</feature>
<dbReference type="GO" id="GO:0016020">
    <property type="term" value="C:membrane"/>
    <property type="evidence" value="ECO:0007669"/>
    <property type="project" value="UniProtKB-SubCell"/>
</dbReference>
<name>A0A0B2WU04_METAS</name>
<evidence type="ECO:0000256" key="6">
    <source>
        <dbReference type="SAM" id="Phobius"/>
    </source>
</evidence>
<evidence type="ECO:0000313" key="7">
    <source>
        <dbReference type="EMBL" id="KHN96400.1"/>
    </source>
</evidence>
<dbReference type="PANTHER" id="PTHR23507:SF1">
    <property type="entry name" value="FI18259P1-RELATED"/>
    <property type="match status" value="1"/>
</dbReference>
<evidence type="ECO:0000313" key="8">
    <source>
        <dbReference type="Proteomes" id="UP000030816"/>
    </source>
</evidence>
<feature type="transmembrane region" description="Helical" evidence="6">
    <location>
        <begin position="392"/>
        <end position="413"/>
    </location>
</feature>
<dbReference type="HOGENOM" id="CLU_013756_2_1_1"/>
<feature type="transmembrane region" description="Helical" evidence="6">
    <location>
        <begin position="328"/>
        <end position="355"/>
    </location>
</feature>
<dbReference type="Gene3D" id="1.20.1250.20">
    <property type="entry name" value="MFS general substrate transporter like domains"/>
    <property type="match status" value="1"/>
</dbReference>
<feature type="transmembrane region" description="Helical" evidence="6">
    <location>
        <begin position="367"/>
        <end position="386"/>
    </location>
</feature>
<comment type="subcellular location">
    <subcellularLocation>
        <location evidence="1">Membrane</location>
        <topology evidence="1">Multi-pass membrane protein</topology>
    </subcellularLocation>
</comment>
<sequence>MENISQASPLLPPVSGRHDEATQTKRDKTGAVVVVVRLLLYTTFLDLSFWLMEPAQTRIFERIYCREYYLEHEPSLIGSDGRRGVDEKWCKVSWVQAEVAFLKGWQLTLDSIGMLAFSIPWGYAADSYGRKPVLLLVSMAILAKHSYVQFISYLDGAVPLKWVWLSALHTVFGGGVPVSAALTHTIVSDVVAERNRVTIFFQLMAASITAEFLGSLAAAALMVWNPWIPMILAVLIKIAGIIILLFIPETLSPGPAAPRRPVMPAEEADSGRWCCQSALGRFLSSMAFLISDVRLLLIISPFLIHLLFSNEEILRLYISAHYGQTLAHATVIISIRSGCVLFLNVLILPVLSTYCRRLWGPRRSDLLLTRASAAFLAFGLLGVGVARTQPLLISALLVNSLGWGLFSFVRSLATALVEKRDVARLNSVIGVFDIVGRIAGSPVLAFLFARGVEMGGTWAGLPFISCSGIVMVLLLGLTQVSV</sequence>
<organism evidence="7 8">
    <name type="scientific">Metarhizium album (strain ARSEF 1941)</name>
    <dbReference type="NCBI Taxonomy" id="1081103"/>
    <lineage>
        <taxon>Eukaryota</taxon>
        <taxon>Fungi</taxon>
        <taxon>Dikarya</taxon>
        <taxon>Ascomycota</taxon>
        <taxon>Pezizomycotina</taxon>
        <taxon>Sordariomycetes</taxon>
        <taxon>Hypocreomycetidae</taxon>
        <taxon>Hypocreales</taxon>
        <taxon>Clavicipitaceae</taxon>
        <taxon>Metarhizium</taxon>
    </lineage>
</organism>
<dbReference type="InterPro" id="IPR011701">
    <property type="entry name" value="MFS"/>
</dbReference>
<dbReference type="EMBL" id="AZHE01000015">
    <property type="protein sequence ID" value="KHN96400.1"/>
    <property type="molecule type" value="Genomic_DNA"/>
</dbReference>
<feature type="transmembrane region" description="Helical" evidence="6">
    <location>
        <begin position="455"/>
        <end position="477"/>
    </location>
</feature>
<dbReference type="RefSeq" id="XP_040677466.1">
    <property type="nucleotide sequence ID" value="XM_040824487.1"/>
</dbReference>
<dbReference type="SUPFAM" id="SSF103473">
    <property type="entry name" value="MFS general substrate transporter"/>
    <property type="match status" value="1"/>
</dbReference>
<dbReference type="InterPro" id="IPR036259">
    <property type="entry name" value="MFS_trans_sf"/>
</dbReference>
<dbReference type="AlphaFoldDB" id="A0A0B2WU04"/>
<feature type="transmembrane region" description="Helical" evidence="6">
    <location>
        <begin position="162"/>
        <end position="187"/>
    </location>
</feature>
<feature type="transmembrane region" description="Helical" evidence="6">
    <location>
        <begin position="286"/>
        <end position="308"/>
    </location>
</feature>
<keyword evidence="3 6" id="KW-1133">Transmembrane helix</keyword>
<evidence type="ECO:0000256" key="2">
    <source>
        <dbReference type="ARBA" id="ARBA00022692"/>
    </source>
</evidence>
<evidence type="ECO:0000256" key="4">
    <source>
        <dbReference type="ARBA" id="ARBA00023136"/>
    </source>
</evidence>
<feature type="transmembrane region" description="Helical" evidence="6">
    <location>
        <begin position="199"/>
        <end position="221"/>
    </location>
</feature>
<keyword evidence="2 6" id="KW-0812">Transmembrane</keyword>
<evidence type="ECO:0000256" key="3">
    <source>
        <dbReference type="ARBA" id="ARBA00022989"/>
    </source>
</evidence>
<evidence type="ECO:0000256" key="5">
    <source>
        <dbReference type="SAM" id="MobiDB-lite"/>
    </source>
</evidence>
<protein>
    <submittedName>
        <fullName evidence="7">Major facilitator superfamily domain, general substrate transporter</fullName>
    </submittedName>
</protein>
<proteinExistence type="predicted"/>
<dbReference type="Proteomes" id="UP000030816">
    <property type="component" value="Unassembled WGS sequence"/>
</dbReference>
<keyword evidence="8" id="KW-1185">Reference proteome</keyword>